<dbReference type="OrthoDB" id="6155266at2759"/>
<accession>A0A8B6HGZ3</accession>
<reference evidence="1" key="1">
    <citation type="submission" date="2018-11" db="EMBL/GenBank/DDBJ databases">
        <authorList>
            <person name="Alioto T."/>
            <person name="Alioto T."/>
        </authorList>
    </citation>
    <scope>NUCLEOTIDE SEQUENCE</scope>
</reference>
<comment type="caution">
    <text evidence="1">The sequence shown here is derived from an EMBL/GenBank/DDBJ whole genome shotgun (WGS) entry which is preliminary data.</text>
</comment>
<evidence type="ECO:0000313" key="2">
    <source>
        <dbReference type="Proteomes" id="UP000596742"/>
    </source>
</evidence>
<name>A0A8B6HGZ3_MYTGA</name>
<proteinExistence type="predicted"/>
<gene>
    <name evidence="1" type="ORF">MGAL_10B003155</name>
</gene>
<organism evidence="1 2">
    <name type="scientific">Mytilus galloprovincialis</name>
    <name type="common">Mediterranean mussel</name>
    <dbReference type="NCBI Taxonomy" id="29158"/>
    <lineage>
        <taxon>Eukaryota</taxon>
        <taxon>Metazoa</taxon>
        <taxon>Spiralia</taxon>
        <taxon>Lophotrochozoa</taxon>
        <taxon>Mollusca</taxon>
        <taxon>Bivalvia</taxon>
        <taxon>Autobranchia</taxon>
        <taxon>Pteriomorphia</taxon>
        <taxon>Mytilida</taxon>
        <taxon>Mytiloidea</taxon>
        <taxon>Mytilidae</taxon>
        <taxon>Mytilinae</taxon>
        <taxon>Mytilus</taxon>
    </lineage>
</organism>
<evidence type="ECO:0000313" key="1">
    <source>
        <dbReference type="EMBL" id="VDI78658.1"/>
    </source>
</evidence>
<sequence length="192" mass="21826">MDAFSQDDIASHLKDIDLGVSEAPMQRSLGLYWNLQNDSFTYRVSLEEKPFSKRGILSVVNSLYDPLGFIAPVVILGKLLLRELMTSTKNWDEPLPELMRDKWERWKDSLQGLHQLSIPRSYATFSWRDMSQREVYVYCDASEKAIAAVAFLKATDSEGEVHIGYIMGKAKVALLHGHCIPRLDFVLRVCGS</sequence>
<keyword evidence="2" id="KW-1185">Reference proteome</keyword>
<dbReference type="PANTHER" id="PTHR47331:SF6">
    <property type="entry name" value="DOUBLECORTIN DOMAIN-CONTAINING PROTEIN"/>
    <property type="match status" value="1"/>
</dbReference>
<protein>
    <recommendedName>
        <fullName evidence="3">Reverse transcriptase/retrotransposon-derived protein RNase H-like domain-containing protein</fullName>
    </recommendedName>
</protein>
<dbReference type="AlphaFoldDB" id="A0A8B6HGZ3"/>
<dbReference type="PANTHER" id="PTHR47331">
    <property type="entry name" value="PHD-TYPE DOMAIN-CONTAINING PROTEIN"/>
    <property type="match status" value="1"/>
</dbReference>
<evidence type="ECO:0008006" key="3">
    <source>
        <dbReference type="Google" id="ProtNLM"/>
    </source>
</evidence>
<dbReference type="InterPro" id="IPR008042">
    <property type="entry name" value="Retrotrans_Pao"/>
</dbReference>
<dbReference type="Proteomes" id="UP000596742">
    <property type="component" value="Unassembled WGS sequence"/>
</dbReference>
<dbReference type="EMBL" id="UYJE01009992">
    <property type="protein sequence ID" value="VDI78658.1"/>
    <property type="molecule type" value="Genomic_DNA"/>
</dbReference>
<dbReference type="Pfam" id="PF05380">
    <property type="entry name" value="Peptidase_A17"/>
    <property type="match status" value="1"/>
</dbReference>